<organism evidence="6 9">
    <name type="scientific">Bacillus siamensis</name>
    <dbReference type="NCBI Taxonomy" id="659243"/>
    <lineage>
        <taxon>Bacteria</taxon>
        <taxon>Bacillati</taxon>
        <taxon>Bacillota</taxon>
        <taxon>Bacilli</taxon>
        <taxon>Bacillales</taxon>
        <taxon>Bacillaceae</taxon>
        <taxon>Bacillus</taxon>
        <taxon>Bacillus amyloliquefaciens group</taxon>
    </lineage>
</organism>
<feature type="transmembrane region" description="Helical" evidence="3">
    <location>
        <begin position="6"/>
        <end position="25"/>
    </location>
</feature>
<dbReference type="KEGG" id="bsia:CWD84_08085"/>
<evidence type="ECO:0000256" key="2">
    <source>
        <dbReference type="SAM" id="MobiDB-lite"/>
    </source>
</evidence>
<sequence>MILFMGFLTIFSTVGFIVGLIFLVFRKTRKKAYWLVPSTLILAIIGFSFMSKPVEELGEREKQPISSANIEPMDSDAQEDSDEDDSTLIEDGNEDDSTVVHELNWSEKKNDTTFKIDRVGIVKDEMESGAEGAIAVHFVIDNGSKKDISTFPNQGTLLTNTKEQIDASLSLSEDIGGEIMSGAKKEGYVLYPIKKLNDPNDIKSIRVKWDFWPDKDVTTNVQDFDINLTW</sequence>
<dbReference type="EMBL" id="CP025001">
    <property type="protein sequence ID" value="AUJ76714.1"/>
    <property type="molecule type" value="Genomic_DNA"/>
</dbReference>
<evidence type="ECO:0000313" key="6">
    <source>
        <dbReference type="EMBL" id="AUJ76765.1"/>
    </source>
</evidence>
<accession>A0AAI8MXX4</accession>
<evidence type="ECO:0000313" key="8">
    <source>
        <dbReference type="EMBL" id="AUJ76867.1"/>
    </source>
</evidence>
<dbReference type="KEGG" id="bsia:CWD84_07525"/>
<dbReference type="Gene3D" id="2.60.40.1240">
    <property type="match status" value="1"/>
</dbReference>
<keyword evidence="3" id="KW-1133">Transmembrane helix</keyword>
<keyword evidence="3" id="KW-0472">Membrane</keyword>
<feature type="compositionally biased region" description="Acidic residues" evidence="2">
    <location>
        <begin position="73"/>
        <end position="93"/>
    </location>
</feature>
<dbReference type="EMBL" id="CP025001">
    <property type="protein sequence ID" value="AUJ76816.1"/>
    <property type="molecule type" value="Genomic_DNA"/>
</dbReference>
<name>A0AAI8MXX4_9BACI</name>
<keyword evidence="3" id="KW-0812">Transmembrane</keyword>
<gene>
    <name evidence="4" type="ORF">CWD84_07525</name>
    <name evidence="5" type="ORF">CWD84_07805</name>
    <name evidence="6" type="ORF">CWD84_08085</name>
    <name evidence="7" type="ORF">CWD84_08365</name>
    <name evidence="8" type="ORF">CWD84_08645</name>
</gene>
<dbReference type="EMBL" id="CP025001">
    <property type="protein sequence ID" value="AUJ76663.1"/>
    <property type="molecule type" value="Genomic_DNA"/>
</dbReference>
<evidence type="ECO:0000256" key="3">
    <source>
        <dbReference type="SAM" id="Phobius"/>
    </source>
</evidence>
<dbReference type="KEGG" id="bsia:CWD84_08645"/>
<evidence type="ECO:0008006" key="10">
    <source>
        <dbReference type="Google" id="ProtNLM"/>
    </source>
</evidence>
<dbReference type="AlphaFoldDB" id="A0AAI8MXX4"/>
<feature type="region of interest" description="Disordered" evidence="2">
    <location>
        <begin position="58"/>
        <end position="93"/>
    </location>
</feature>
<evidence type="ECO:0000256" key="1">
    <source>
        <dbReference type="ARBA" id="ARBA00022729"/>
    </source>
</evidence>
<dbReference type="EMBL" id="CP025001">
    <property type="protein sequence ID" value="AUJ76765.1"/>
    <property type="molecule type" value="Genomic_DNA"/>
</dbReference>
<dbReference type="KEGG" id="bsia:CWD84_08365"/>
<dbReference type="Proteomes" id="UP000234366">
    <property type="component" value="Chromosome"/>
</dbReference>
<proteinExistence type="predicted"/>
<feature type="transmembrane region" description="Helical" evidence="3">
    <location>
        <begin position="32"/>
        <end position="50"/>
    </location>
</feature>
<evidence type="ECO:0000313" key="7">
    <source>
        <dbReference type="EMBL" id="AUJ76816.1"/>
    </source>
</evidence>
<protein>
    <recommendedName>
        <fullName evidence="10">DUF4352 domain-containing protein</fullName>
    </recommendedName>
</protein>
<keyword evidence="9" id="KW-1185">Reference proteome</keyword>
<evidence type="ECO:0000313" key="5">
    <source>
        <dbReference type="EMBL" id="AUJ76714.1"/>
    </source>
</evidence>
<dbReference type="InterPro" id="IPR029050">
    <property type="entry name" value="Immunoprotect_excell_Ig-like"/>
</dbReference>
<dbReference type="EMBL" id="CP025001">
    <property type="protein sequence ID" value="AUJ76867.1"/>
    <property type="molecule type" value="Genomic_DNA"/>
</dbReference>
<keyword evidence="1" id="KW-0732">Signal</keyword>
<evidence type="ECO:0000313" key="4">
    <source>
        <dbReference type="EMBL" id="AUJ76663.1"/>
    </source>
</evidence>
<dbReference type="KEGG" id="bsia:CWD84_07805"/>
<evidence type="ECO:0000313" key="9">
    <source>
        <dbReference type="Proteomes" id="UP000234366"/>
    </source>
</evidence>
<dbReference type="RefSeq" id="WP_101605439.1">
    <property type="nucleotide sequence ID" value="NZ_CP025001.1"/>
</dbReference>
<reference evidence="6 9" key="1">
    <citation type="submission" date="2017-11" db="EMBL/GenBank/DDBJ databases">
        <title>Genome sequence and genome mining of multiple bioactive secondary metabolites from a deep sea-derived Bacillus siamensis SCSIO 05746.</title>
        <authorList>
            <person name="Pan H.-Q."/>
            <person name="Ju J.-H."/>
        </authorList>
    </citation>
    <scope>NUCLEOTIDE SEQUENCE [LARGE SCALE GENOMIC DNA]</scope>
    <source>
        <strain evidence="6 9">SCSIO 05746</strain>
    </source>
</reference>